<evidence type="ECO:0000313" key="1">
    <source>
        <dbReference type="EMBL" id="TFJ87425.1"/>
    </source>
</evidence>
<protein>
    <submittedName>
        <fullName evidence="1">Uncharacterized protein</fullName>
    </submittedName>
</protein>
<accession>A0A4D9DD26</accession>
<keyword evidence="2" id="KW-1185">Reference proteome</keyword>
<sequence>MFGGGVLMQPTPTVKRGSPLYIWKFWGSQVQELFSPIEIKHEYYPCLSWEETSAATATAMQEKVDEKTEGKEGEKCTRIGESVEKRCVTPWKECHTQEGEETEDEVRQTDQEKAEGEMILACKEKAAIENEIVKTRTQNVRVQLEWMEARHHADKLTLNLIFAFKML</sequence>
<dbReference type="AlphaFoldDB" id="A0A4D9DD26"/>
<reference evidence="1 2" key="1">
    <citation type="submission" date="2019-01" db="EMBL/GenBank/DDBJ databases">
        <title>Nuclear Genome Assembly of the Microalgal Biofuel strain Nannochloropsis salina CCMP1776.</title>
        <authorList>
            <person name="Hovde B."/>
        </authorList>
    </citation>
    <scope>NUCLEOTIDE SEQUENCE [LARGE SCALE GENOMIC DNA]</scope>
    <source>
        <strain evidence="1 2">CCMP1776</strain>
    </source>
</reference>
<dbReference type="EMBL" id="SDOX01000006">
    <property type="protein sequence ID" value="TFJ87425.1"/>
    <property type="molecule type" value="Genomic_DNA"/>
</dbReference>
<proteinExistence type="predicted"/>
<evidence type="ECO:0000313" key="2">
    <source>
        <dbReference type="Proteomes" id="UP000355283"/>
    </source>
</evidence>
<gene>
    <name evidence="1" type="ORF">NSK_001757</name>
</gene>
<comment type="caution">
    <text evidence="1">The sequence shown here is derived from an EMBL/GenBank/DDBJ whole genome shotgun (WGS) entry which is preliminary data.</text>
</comment>
<name>A0A4D9DD26_9STRA</name>
<organism evidence="1 2">
    <name type="scientific">Nannochloropsis salina CCMP1776</name>
    <dbReference type="NCBI Taxonomy" id="1027361"/>
    <lineage>
        <taxon>Eukaryota</taxon>
        <taxon>Sar</taxon>
        <taxon>Stramenopiles</taxon>
        <taxon>Ochrophyta</taxon>
        <taxon>Eustigmatophyceae</taxon>
        <taxon>Eustigmatales</taxon>
        <taxon>Monodopsidaceae</taxon>
        <taxon>Microchloropsis</taxon>
        <taxon>Microchloropsis salina</taxon>
    </lineage>
</organism>
<dbReference type="Proteomes" id="UP000355283">
    <property type="component" value="Unassembled WGS sequence"/>
</dbReference>